<evidence type="ECO:0000256" key="2">
    <source>
        <dbReference type="ARBA" id="ARBA00023136"/>
    </source>
</evidence>
<evidence type="ECO:0000256" key="4">
    <source>
        <dbReference type="SAM" id="Phobius"/>
    </source>
</evidence>
<gene>
    <name evidence="7" type="ORF">FHS27_002152</name>
</gene>
<feature type="region of interest" description="Disordered" evidence="3">
    <location>
        <begin position="317"/>
        <end position="336"/>
    </location>
</feature>
<feature type="region of interest" description="Disordered" evidence="3">
    <location>
        <begin position="278"/>
        <end position="309"/>
    </location>
</feature>
<sequence>MLQNLLDQFRNVFLAMPVPSRVIAGLLVTVIVIALGFLVRGNSSPQTEFLLGGKLLDEKDLDAAEMAFGSAGLTGWKREGRRMEIPSAQRSEFLAALNASAALPMSLRSHIQAAIDSSTPFESSEQRLARVGHAKERDLSDNITKFSDIRSASVTYDLGERMGLSRGRKQSASVVVQPEGLDPLPRARIQMIKEMIRASFAGMSIDDVQVTDTNASAMPGDSENDDPLSKKRREEESYYEQKIRSQLAGYGQIHVKTFADIDPTMGIEKASLKFDAQPTTLSETRRKFENESSRPMPGGVPGTQANALSNRPVKIDATTQTTKTKEDQTSSNRVAGQEYETTRTAALTVKRIRVSIGLPMSYYRQVHVHNFLQDNPEKTADDVEALGDDALQKLRDSTKLAIQSAVTPLLPEVSAGEDRFPLVEVWDYPDLPERTVASSGTGQAALTWLADSWQSIAMLLLAVTALLVARGAMKSLGGDSDPAGFSEGFGLELPAPPAPVEEAEGKHDQMEITGGSLKSELVDLVEDNPEVAANVIRSWVGDAA</sequence>
<evidence type="ECO:0000313" key="7">
    <source>
        <dbReference type="EMBL" id="MBB3206343.1"/>
    </source>
</evidence>
<dbReference type="InterPro" id="IPR013556">
    <property type="entry name" value="Flag_M-ring_C"/>
</dbReference>
<dbReference type="InterPro" id="IPR045851">
    <property type="entry name" value="AMP-bd_C_sf"/>
</dbReference>
<evidence type="ECO:0000256" key="3">
    <source>
        <dbReference type="SAM" id="MobiDB-lite"/>
    </source>
</evidence>
<feature type="compositionally biased region" description="Basic and acidic residues" evidence="3">
    <location>
        <begin position="283"/>
        <end position="292"/>
    </location>
</feature>
<dbReference type="RefSeq" id="WP_184304793.1">
    <property type="nucleotide sequence ID" value="NZ_JACHXU010000006.1"/>
</dbReference>
<dbReference type="AlphaFoldDB" id="A0A7W5DXH5"/>
<feature type="domain" description="Flagellar M-ring N-terminal" evidence="5">
    <location>
        <begin position="79"/>
        <end position="216"/>
    </location>
</feature>
<feature type="compositionally biased region" description="Basic and acidic residues" evidence="3">
    <location>
        <begin position="227"/>
        <end position="237"/>
    </location>
</feature>
<reference evidence="7 8" key="1">
    <citation type="submission" date="2020-08" db="EMBL/GenBank/DDBJ databases">
        <title>Genomic Encyclopedia of Type Strains, Phase III (KMG-III): the genomes of soil and plant-associated and newly described type strains.</title>
        <authorList>
            <person name="Whitman W."/>
        </authorList>
    </citation>
    <scope>NUCLEOTIDE SEQUENCE [LARGE SCALE GENOMIC DNA]</scope>
    <source>
        <strain evidence="7 8">CECT 8075</strain>
    </source>
</reference>
<dbReference type="InterPro" id="IPR043427">
    <property type="entry name" value="YscJ/FliF"/>
</dbReference>
<dbReference type="GO" id="GO:0016020">
    <property type="term" value="C:membrane"/>
    <property type="evidence" value="ECO:0007669"/>
    <property type="project" value="UniProtKB-SubCell"/>
</dbReference>
<comment type="subcellular location">
    <subcellularLocation>
        <location evidence="1">Membrane</location>
    </subcellularLocation>
</comment>
<feature type="region of interest" description="Disordered" evidence="3">
    <location>
        <begin position="212"/>
        <end position="237"/>
    </location>
</feature>
<keyword evidence="7" id="KW-0282">Flagellum</keyword>
<dbReference type="PANTHER" id="PTHR30046:SF0">
    <property type="entry name" value="FLAGELLAR M-RING PROTEIN"/>
    <property type="match status" value="1"/>
</dbReference>
<evidence type="ECO:0000259" key="6">
    <source>
        <dbReference type="Pfam" id="PF08345"/>
    </source>
</evidence>
<dbReference type="Proteomes" id="UP000536179">
    <property type="component" value="Unassembled WGS sequence"/>
</dbReference>
<feature type="domain" description="Flagellar M-ring C-terminal" evidence="6">
    <location>
        <begin position="246"/>
        <end position="370"/>
    </location>
</feature>
<dbReference type="Gene3D" id="3.30.300.30">
    <property type="match status" value="1"/>
</dbReference>
<evidence type="ECO:0000256" key="1">
    <source>
        <dbReference type="ARBA" id="ARBA00004370"/>
    </source>
</evidence>
<dbReference type="PANTHER" id="PTHR30046">
    <property type="entry name" value="FLAGELLAR M-RING PROTEIN"/>
    <property type="match status" value="1"/>
</dbReference>
<evidence type="ECO:0000313" key="8">
    <source>
        <dbReference type="Proteomes" id="UP000536179"/>
    </source>
</evidence>
<name>A0A7W5DXH5_9BACT</name>
<dbReference type="Pfam" id="PF08345">
    <property type="entry name" value="YscJ_FliF_C"/>
    <property type="match status" value="1"/>
</dbReference>
<feature type="transmembrane region" description="Helical" evidence="4">
    <location>
        <begin position="12"/>
        <end position="39"/>
    </location>
</feature>
<keyword evidence="7" id="KW-0966">Cell projection</keyword>
<keyword evidence="2 4" id="KW-0472">Membrane</keyword>
<keyword evidence="7" id="KW-0969">Cilium</keyword>
<protein>
    <submittedName>
        <fullName evidence="7">Flagellar M-ring protein FliF</fullName>
    </submittedName>
</protein>
<keyword evidence="4" id="KW-0812">Transmembrane</keyword>
<evidence type="ECO:0000259" key="5">
    <source>
        <dbReference type="Pfam" id="PF01514"/>
    </source>
</evidence>
<keyword evidence="8" id="KW-1185">Reference proteome</keyword>
<dbReference type="InterPro" id="IPR006182">
    <property type="entry name" value="FliF_N_dom"/>
</dbReference>
<dbReference type="Pfam" id="PF01514">
    <property type="entry name" value="YscJ_FliF"/>
    <property type="match status" value="1"/>
</dbReference>
<accession>A0A7W5DXH5</accession>
<comment type="caution">
    <text evidence="7">The sequence shown here is derived from an EMBL/GenBank/DDBJ whole genome shotgun (WGS) entry which is preliminary data.</text>
</comment>
<proteinExistence type="predicted"/>
<organism evidence="7 8">
    <name type="scientific">Aporhodopirellula rubra</name>
    <dbReference type="NCBI Taxonomy" id="980271"/>
    <lineage>
        <taxon>Bacteria</taxon>
        <taxon>Pseudomonadati</taxon>
        <taxon>Planctomycetota</taxon>
        <taxon>Planctomycetia</taxon>
        <taxon>Pirellulales</taxon>
        <taxon>Pirellulaceae</taxon>
        <taxon>Aporhodopirellula</taxon>
    </lineage>
</organism>
<keyword evidence="4" id="KW-1133">Transmembrane helix</keyword>
<dbReference type="EMBL" id="JACHXU010000006">
    <property type="protein sequence ID" value="MBB3206343.1"/>
    <property type="molecule type" value="Genomic_DNA"/>
</dbReference>